<evidence type="ECO:0000313" key="1">
    <source>
        <dbReference type="EMBL" id="CDW60994.1"/>
    </source>
</evidence>
<gene>
    <name evidence="1" type="ORF">TTRE_0000940401</name>
</gene>
<name>A0A077ZMK9_TRITR</name>
<evidence type="ECO:0000313" key="2">
    <source>
        <dbReference type="Proteomes" id="UP000030665"/>
    </source>
</evidence>
<keyword evidence="2" id="KW-1185">Reference proteome</keyword>
<dbReference type="Proteomes" id="UP000030665">
    <property type="component" value="Unassembled WGS sequence"/>
</dbReference>
<dbReference type="AlphaFoldDB" id="A0A077ZMK9"/>
<evidence type="ECO:0008006" key="3">
    <source>
        <dbReference type="Google" id="ProtNLM"/>
    </source>
</evidence>
<reference evidence="1" key="1">
    <citation type="submission" date="2014-01" db="EMBL/GenBank/DDBJ databases">
        <authorList>
            <person name="Aslett M."/>
        </authorList>
    </citation>
    <scope>NUCLEOTIDE SEQUENCE</scope>
</reference>
<sequence length="100" mass="11904">MKKPTLAELIESAEKNMKPDDWYRQGLILKMFHGMSKTTLVEYCKEMEAIDEFKEGILRPGHSTTFIHVHTFIWFLRWKDENKYRTKKVTPKEILKEATA</sequence>
<dbReference type="EMBL" id="HG807667">
    <property type="protein sequence ID" value="CDW60994.1"/>
    <property type="molecule type" value="Genomic_DNA"/>
</dbReference>
<reference evidence="1" key="2">
    <citation type="submission" date="2014-03" db="EMBL/GenBank/DDBJ databases">
        <title>The whipworm genome and dual-species transcriptomics of an intimate host-pathogen interaction.</title>
        <authorList>
            <person name="Foth B.J."/>
            <person name="Tsai I.J."/>
            <person name="Reid A.J."/>
            <person name="Bancroft A.J."/>
            <person name="Nichol S."/>
            <person name="Tracey A."/>
            <person name="Holroyd N."/>
            <person name="Cotton J.A."/>
            <person name="Stanley E.J."/>
            <person name="Zarowiecki M."/>
            <person name="Liu J.Z."/>
            <person name="Huckvale T."/>
            <person name="Cooper P.J."/>
            <person name="Grencis R.K."/>
            <person name="Berriman M."/>
        </authorList>
    </citation>
    <scope>NUCLEOTIDE SEQUENCE [LARGE SCALE GENOMIC DNA]</scope>
</reference>
<accession>A0A077ZMK9</accession>
<protein>
    <recommendedName>
        <fullName evidence="3">Excisionase</fullName>
    </recommendedName>
</protein>
<proteinExistence type="predicted"/>
<organism evidence="1 2">
    <name type="scientific">Trichuris trichiura</name>
    <name type="common">Whipworm</name>
    <name type="synonym">Trichocephalus trichiurus</name>
    <dbReference type="NCBI Taxonomy" id="36087"/>
    <lineage>
        <taxon>Eukaryota</taxon>
        <taxon>Metazoa</taxon>
        <taxon>Ecdysozoa</taxon>
        <taxon>Nematoda</taxon>
        <taxon>Enoplea</taxon>
        <taxon>Dorylaimia</taxon>
        <taxon>Trichinellida</taxon>
        <taxon>Trichuridae</taxon>
        <taxon>Trichuris</taxon>
    </lineage>
</organism>